<dbReference type="InterPro" id="IPR017853">
    <property type="entry name" value="GH"/>
</dbReference>
<keyword evidence="1 4" id="KW-0378">Hydrolase</keyword>
<evidence type="ECO:0000313" key="5">
    <source>
        <dbReference type="Proteomes" id="UP000476064"/>
    </source>
</evidence>
<name>A0A6C0FVJ2_9BACL</name>
<dbReference type="InterPro" id="IPR013529">
    <property type="entry name" value="Glyco_hydro_42_N"/>
</dbReference>
<dbReference type="SUPFAM" id="SSF51445">
    <property type="entry name" value="(Trans)glycosidases"/>
    <property type="match status" value="1"/>
</dbReference>
<dbReference type="Proteomes" id="UP000476064">
    <property type="component" value="Chromosome"/>
</dbReference>
<proteinExistence type="predicted"/>
<sequence length="1051" mass="116780">MGNETTTTPTIILFDSAFPGAPAVSAAELGQLREIGAVCGAEELAGRLDAADGGVFMTLHAPYFPSAAWDSLLAFLKRGGGLISAGGAPFRRPVRQEAGAWTIEPEQTAYHRQLRIHEMLPVQAAPATALAALDEIPLFQGREALLPVSDTWNLVPHVTKSSDLPHQMGSAGPMDAHIYPLLKGVSAEGREVAAPAVLWENTKGDFAGGRWLFVNQPLGADFFARGGAAALREWAAFCAAGVTELWLKPSYASYEPHERPLLTLQAQKLGRSGERVGGEATRWTFSIEASRRDDAAVVFRCEHEASVGAPIELMRIPMPIELEPGYYVVACTARSAAGETRLLRQGFWCADEELLRTGGMLTRGRDYFEKDGRPMPVVGMTYMTSDVARKFLFLPNVSVWDRDMAQMRKAGINWIRTGVWTAYRNIMQVDGHASEEVLRSIDAFFMTAKKHGLQVTFTFFSFTPETWEGVNPYLDPRSVEAQKRFIRSIVSRHAGTTNVDWDLINEPSMFDPPRIFSDGPRSSRDRFEREAYAAWLAKRHGDIELLRERWGMTPGELPDFASASIPEPEDINFDVQDMHQGKRGTRWLDYVLFSMDMHNRWASELVNAIKEGNPGQLVTVGQDEGLGAQRPSPFFYGEAVDYTTVHSWWLNDHLLWDGIFAKTADKPNVIQETGIMYVETPAGFAKRSEEELRAMLERKYAYAFSTGGAGAVQWIWNTNFYMDNANESHIGALRADGTEKPEADVSYRFGSFMEQIRDLFRERELEDVAVVFPYSNDFSNRKLAFDATTRLTRILGYELKVPFRGVSEYHLDVLDAAPAKLIIVPSAHNFADEAFAQLLDIVGRTGATLLFTGPLGLDAYWRSADRLADAFGKRVLGNVVREERMALGGQAYPVSYGQRRIAQLAKEAVREDGAAAVSADRVLETACGSGRLIWCPLPVELNERVEPVAALYKHALEAAGYQADMTWLQGGDLPGVYGRRLRFRDGELFVFVSEYAFDAEIEVRSATTGASYAFTLERERAVLFAVDREGRVTAVYRPDEVNVRATPAGRA</sequence>
<organism evidence="4 5">
    <name type="scientific">Paenibacillus lycopersici</name>
    <dbReference type="NCBI Taxonomy" id="2704462"/>
    <lineage>
        <taxon>Bacteria</taxon>
        <taxon>Bacillati</taxon>
        <taxon>Bacillota</taxon>
        <taxon>Bacilli</taxon>
        <taxon>Bacillales</taxon>
        <taxon>Paenibacillaceae</taxon>
        <taxon>Paenibacillus</taxon>
    </lineage>
</organism>
<dbReference type="GO" id="GO:0004565">
    <property type="term" value="F:beta-galactosidase activity"/>
    <property type="evidence" value="ECO:0007669"/>
    <property type="project" value="InterPro"/>
</dbReference>
<gene>
    <name evidence="4" type="ORF">GXP70_02660</name>
</gene>
<feature type="domain" description="Glycoside hydrolase family 42 N-terminal" evidence="3">
    <location>
        <begin position="529"/>
        <end position="620"/>
    </location>
</feature>
<dbReference type="AlphaFoldDB" id="A0A6C0FVJ2"/>
<protein>
    <submittedName>
        <fullName evidence="4">Glycoside hydrolase</fullName>
    </submittedName>
</protein>
<dbReference type="RefSeq" id="WP_162355037.1">
    <property type="nucleotide sequence ID" value="NZ_CP048209.1"/>
</dbReference>
<dbReference type="CDD" id="cd03143">
    <property type="entry name" value="A4_beta-galactosidase_middle_domain"/>
    <property type="match status" value="1"/>
</dbReference>
<dbReference type="GO" id="GO:0005975">
    <property type="term" value="P:carbohydrate metabolic process"/>
    <property type="evidence" value="ECO:0007669"/>
    <property type="project" value="InterPro"/>
</dbReference>
<evidence type="ECO:0000259" key="3">
    <source>
        <dbReference type="Pfam" id="PF02449"/>
    </source>
</evidence>
<dbReference type="KEGG" id="plyc:GXP70_02660"/>
<keyword evidence="5" id="KW-1185">Reference proteome</keyword>
<evidence type="ECO:0000313" key="4">
    <source>
        <dbReference type="EMBL" id="QHT58969.1"/>
    </source>
</evidence>
<dbReference type="GO" id="GO:0009341">
    <property type="term" value="C:beta-galactosidase complex"/>
    <property type="evidence" value="ECO:0007669"/>
    <property type="project" value="InterPro"/>
</dbReference>
<keyword evidence="2" id="KW-0326">Glycosidase</keyword>
<reference evidence="4 5" key="1">
    <citation type="submission" date="2020-01" db="EMBL/GenBank/DDBJ databases">
        <title>Paenibacillus sp. nov., isolated from tomato rhizosphere.</title>
        <authorList>
            <person name="Weon H.-Y."/>
            <person name="Lee S.A."/>
        </authorList>
    </citation>
    <scope>NUCLEOTIDE SEQUENCE [LARGE SCALE GENOMIC DNA]</scope>
    <source>
        <strain evidence="4 5">12200R-189</strain>
    </source>
</reference>
<dbReference type="EMBL" id="CP048209">
    <property type="protein sequence ID" value="QHT58969.1"/>
    <property type="molecule type" value="Genomic_DNA"/>
</dbReference>
<evidence type="ECO:0000256" key="1">
    <source>
        <dbReference type="ARBA" id="ARBA00022801"/>
    </source>
</evidence>
<dbReference type="Gene3D" id="3.20.20.80">
    <property type="entry name" value="Glycosidases"/>
    <property type="match status" value="1"/>
</dbReference>
<accession>A0A6C0FVJ2</accession>
<dbReference type="Pfam" id="PF02449">
    <property type="entry name" value="Glyco_hydro_42"/>
    <property type="match status" value="1"/>
</dbReference>
<evidence type="ECO:0000256" key="2">
    <source>
        <dbReference type="ARBA" id="ARBA00023295"/>
    </source>
</evidence>